<dbReference type="AlphaFoldDB" id="A0A0H4VTI6"/>
<evidence type="ECO:0000313" key="2">
    <source>
        <dbReference type="EMBL" id="AKQ47114.1"/>
    </source>
</evidence>
<proteinExistence type="predicted"/>
<dbReference type="PATRIC" id="fig|1379910.4.peg.3935"/>
<protein>
    <submittedName>
        <fullName evidence="2">Uncharacterized protein</fullName>
    </submittedName>
</protein>
<sequence>MFSCQTAAPAGSAPAESAATTTEDSTEAPIPRLSPKRVDIRGYITQREYNQGQVVIFVEGTLDQDSQFSRALVLVTPITQVIGPDGKSRTLSELAIGQYVSILFRGRFRQGAGFSAQATARKLWIEASENE</sequence>
<evidence type="ECO:0000256" key="1">
    <source>
        <dbReference type="SAM" id="MobiDB-lite"/>
    </source>
</evidence>
<dbReference type="Proteomes" id="UP000036458">
    <property type="component" value="Chromosome"/>
</dbReference>
<feature type="region of interest" description="Disordered" evidence="1">
    <location>
        <begin position="1"/>
        <end position="34"/>
    </location>
</feature>
<dbReference type="EMBL" id="CP010777">
    <property type="protein sequence ID" value="AKQ47114.1"/>
    <property type="molecule type" value="Genomic_DNA"/>
</dbReference>
<evidence type="ECO:0000313" key="3">
    <source>
        <dbReference type="Proteomes" id="UP000036458"/>
    </source>
</evidence>
<organism evidence="2 3">
    <name type="scientific">Rufibacter radiotolerans</name>
    <dbReference type="NCBI Taxonomy" id="1379910"/>
    <lineage>
        <taxon>Bacteria</taxon>
        <taxon>Pseudomonadati</taxon>
        <taxon>Bacteroidota</taxon>
        <taxon>Cytophagia</taxon>
        <taxon>Cytophagales</taxon>
        <taxon>Hymenobacteraceae</taxon>
        <taxon>Rufibacter</taxon>
    </lineage>
</organism>
<keyword evidence="3" id="KW-1185">Reference proteome</keyword>
<dbReference type="KEGG" id="ruf:TH63_18060"/>
<feature type="compositionally biased region" description="Low complexity" evidence="1">
    <location>
        <begin position="1"/>
        <end position="29"/>
    </location>
</feature>
<reference evidence="2 3" key="1">
    <citation type="submission" date="2015-01" db="EMBL/GenBank/DDBJ databases">
        <title>Rufibacter sp./DG31D/ whole genome sequencing.</title>
        <authorList>
            <person name="Kim M.K."/>
            <person name="Srinivasan S."/>
            <person name="Lee J.-J."/>
        </authorList>
    </citation>
    <scope>NUCLEOTIDE SEQUENCE [LARGE SCALE GENOMIC DNA]</scope>
    <source>
        <strain evidence="2 3">DG31D</strain>
    </source>
</reference>
<gene>
    <name evidence="2" type="ORF">TH63_18060</name>
</gene>
<accession>A0A0H4VTI6</accession>
<name>A0A0H4VTI6_9BACT</name>